<comment type="caution">
    <text evidence="2">The sequence shown here is derived from an EMBL/GenBank/DDBJ whole genome shotgun (WGS) entry which is preliminary data.</text>
</comment>
<organism evidence="2 3">
    <name type="scientific">Vagococcus elongatus</name>
    <dbReference type="NCBI Taxonomy" id="180344"/>
    <lineage>
        <taxon>Bacteria</taxon>
        <taxon>Bacillati</taxon>
        <taxon>Bacillota</taxon>
        <taxon>Bacilli</taxon>
        <taxon>Lactobacillales</taxon>
        <taxon>Enterococcaceae</taxon>
        <taxon>Vagococcus</taxon>
    </lineage>
</organism>
<dbReference type="EMBL" id="NGKA01000004">
    <property type="protein sequence ID" value="RSU14062.1"/>
    <property type="molecule type" value="Genomic_DNA"/>
</dbReference>
<feature type="domain" description="Peptidase M16 C-terminal" evidence="1">
    <location>
        <begin position="180"/>
        <end position="354"/>
    </location>
</feature>
<sequence length="420" mass="47697">MSLVLAENINLHVIPTKKYKTIQIMIRFATEMTREKASLRTLLSSMLETNSRHYPTSTAMSKKLSEMYGARFNVGTNKKGNVHQLNLVLSIVNPKYLPHETALLEEGLMFLNEVLFSPNIKDGQFDLATFGREKNNLQSYINSVYDDKQSHAALSLQELYFSDSEAQKTPGFGKAEDVASITSEELATYYLKMLREDTVDVMVLGDVSTEDVAEQLASFAWGERAVAENDQMYYQKPHGDVLEKKETLPVKQGKLNMGYHTGIYFHDENYFAMQVFNGLFGGFPHSKLFVNVREKESMAYYASSSLDTFRGMMTVQTGIDSQNREKVLRLIEEQRQAVIDGQVSDEVMLQTKAMLKNHYLLSQDNPNAILESEYLKLKFPQSALTDAQWLGKLESVTLEEVQQVAKNVRLQAIYFMEGNA</sequence>
<evidence type="ECO:0000313" key="2">
    <source>
        <dbReference type="EMBL" id="RSU14062.1"/>
    </source>
</evidence>
<dbReference type="RefSeq" id="WP_126807610.1">
    <property type="nucleotide sequence ID" value="NZ_NGKA01000004.1"/>
</dbReference>
<evidence type="ECO:0000313" key="3">
    <source>
        <dbReference type="Proteomes" id="UP000287605"/>
    </source>
</evidence>
<dbReference type="InterPro" id="IPR011249">
    <property type="entry name" value="Metalloenz_LuxS/M16"/>
</dbReference>
<dbReference type="InterPro" id="IPR050361">
    <property type="entry name" value="MPP/UQCRC_Complex"/>
</dbReference>
<name>A0A430B1G2_9ENTE</name>
<dbReference type="NCBIfam" id="NF047422">
    <property type="entry name" value="YfmF_fam"/>
    <property type="match status" value="1"/>
</dbReference>
<reference evidence="2 3" key="1">
    <citation type="submission" date="2017-05" db="EMBL/GenBank/DDBJ databases">
        <title>Vagococcus spp. assemblies.</title>
        <authorList>
            <person name="Gulvik C.A."/>
        </authorList>
    </citation>
    <scope>NUCLEOTIDE SEQUENCE [LARGE SCALE GENOMIC DNA]</scope>
    <source>
        <strain evidence="2 3">CCUG 51432</strain>
    </source>
</reference>
<dbReference type="SUPFAM" id="SSF63411">
    <property type="entry name" value="LuxS/MPP-like metallohydrolase"/>
    <property type="match status" value="2"/>
</dbReference>
<dbReference type="Pfam" id="PF05193">
    <property type="entry name" value="Peptidase_M16_C"/>
    <property type="match status" value="1"/>
</dbReference>
<gene>
    <name evidence="2" type="ORF">CBF29_04040</name>
</gene>
<evidence type="ECO:0000259" key="1">
    <source>
        <dbReference type="Pfam" id="PF05193"/>
    </source>
</evidence>
<dbReference type="PANTHER" id="PTHR11851">
    <property type="entry name" value="METALLOPROTEASE"/>
    <property type="match status" value="1"/>
</dbReference>
<dbReference type="OrthoDB" id="9762085at2"/>
<proteinExistence type="predicted"/>
<dbReference type="PANTHER" id="PTHR11851:SF186">
    <property type="entry name" value="INACTIVE METALLOPROTEASE YMFF-RELATED"/>
    <property type="match status" value="1"/>
</dbReference>
<dbReference type="AlphaFoldDB" id="A0A430B1G2"/>
<dbReference type="Proteomes" id="UP000287605">
    <property type="component" value="Unassembled WGS sequence"/>
</dbReference>
<keyword evidence="3" id="KW-1185">Reference proteome</keyword>
<dbReference type="Gene3D" id="3.30.830.10">
    <property type="entry name" value="Metalloenzyme, LuxS/M16 peptidase-like"/>
    <property type="match status" value="2"/>
</dbReference>
<dbReference type="InterPro" id="IPR007863">
    <property type="entry name" value="Peptidase_M16_C"/>
</dbReference>
<accession>A0A430B1G2</accession>
<protein>
    <submittedName>
        <fullName evidence="2">Peptidase M16</fullName>
    </submittedName>
</protein>
<dbReference type="GO" id="GO:0046872">
    <property type="term" value="F:metal ion binding"/>
    <property type="evidence" value="ECO:0007669"/>
    <property type="project" value="InterPro"/>
</dbReference>